<dbReference type="Gene3D" id="1.10.340.30">
    <property type="entry name" value="Hypothetical protein, domain 2"/>
    <property type="match status" value="1"/>
</dbReference>
<feature type="binding site" evidence="1">
    <location>
        <position position="5"/>
    </location>
    <ligand>
        <name>Zn(2+)</name>
        <dbReference type="ChEBI" id="CHEBI:29105"/>
    </ligand>
</feature>
<dbReference type="GO" id="GO:0008725">
    <property type="term" value="F:DNA-3-methyladenine glycosylase activity"/>
    <property type="evidence" value="ECO:0007669"/>
    <property type="project" value="UniProtKB-EC"/>
</dbReference>
<keyword evidence="1" id="KW-0862">Zinc</keyword>
<reference evidence="2" key="1">
    <citation type="submission" date="2016-04" db="EMBL/GenBank/DDBJ databases">
        <authorList>
            <person name="Evans L.H."/>
            <person name="Alamgir A."/>
            <person name="Owens N."/>
            <person name="Weber N.D."/>
            <person name="Virtaneva K."/>
            <person name="Barbian K."/>
            <person name="Babar A."/>
            <person name="Rosenke K."/>
        </authorList>
    </citation>
    <scope>NUCLEOTIDE SEQUENCE</scope>
    <source>
        <strain evidence="2">86</strain>
    </source>
</reference>
<organism evidence="2">
    <name type="scientific">uncultured Alphaproteobacteria bacterium</name>
    <dbReference type="NCBI Taxonomy" id="91750"/>
    <lineage>
        <taxon>Bacteria</taxon>
        <taxon>Pseudomonadati</taxon>
        <taxon>Pseudomonadota</taxon>
        <taxon>Alphaproteobacteria</taxon>
        <taxon>environmental samples</taxon>
    </lineage>
</organism>
<keyword evidence="2" id="KW-0378">Hydrolase</keyword>
<dbReference type="GO" id="GO:0006284">
    <property type="term" value="P:base-excision repair"/>
    <property type="evidence" value="ECO:0007669"/>
    <property type="project" value="InterPro"/>
</dbReference>
<dbReference type="PANTHER" id="PTHR30037">
    <property type="entry name" value="DNA-3-METHYLADENINE GLYCOSYLASE 1"/>
    <property type="match status" value="1"/>
</dbReference>
<dbReference type="SUPFAM" id="SSF48150">
    <property type="entry name" value="DNA-glycosylase"/>
    <property type="match status" value="1"/>
</dbReference>
<sequence length="183" mass="20941">MSWYCDLAPGHPHHGPYHDNEYGFPVADDRVLFERLTLEVMQAGLSWLTVLKKREAFSRAFAQFEIDAVAAFGEADRARLLADPGIIRNRLKIDATIHNARAILDIQDEFGSFAAWIARNHPRDLKAWIKLFRTRFRFVGGEIMNEFLMSIGYLEGAHRPDCPVFARIAAQDPAWMQKKRQGA</sequence>
<protein>
    <submittedName>
        <fullName evidence="2">3-methyl-adenine DNA glycosylase</fullName>
        <ecNumber evidence="2">3.2.2.20</ecNumber>
    </submittedName>
</protein>
<accession>A0A212J8L9</accession>
<dbReference type="EC" id="3.2.2.20" evidence="2"/>
<keyword evidence="1" id="KW-0479">Metal-binding</keyword>
<evidence type="ECO:0000313" key="2">
    <source>
        <dbReference type="EMBL" id="SBV95759.1"/>
    </source>
</evidence>
<dbReference type="Pfam" id="PF03352">
    <property type="entry name" value="Adenine_glyco"/>
    <property type="match status" value="1"/>
</dbReference>
<feature type="binding site" evidence="1">
    <location>
        <position position="18"/>
    </location>
    <ligand>
        <name>Zn(2+)</name>
        <dbReference type="ChEBI" id="CHEBI:29105"/>
    </ligand>
</feature>
<name>A0A212J8L9_9PROT</name>
<dbReference type="AlphaFoldDB" id="A0A212J8L9"/>
<dbReference type="EMBL" id="FLUO01000001">
    <property type="protein sequence ID" value="SBV95759.1"/>
    <property type="molecule type" value="Genomic_DNA"/>
</dbReference>
<gene>
    <name evidence="2" type="primary">tagA</name>
    <name evidence="2" type="ORF">KL86APRO_10673</name>
</gene>
<dbReference type="InterPro" id="IPR011257">
    <property type="entry name" value="DNA_glycosylase"/>
</dbReference>
<proteinExistence type="predicted"/>
<dbReference type="GO" id="GO:0046872">
    <property type="term" value="F:metal ion binding"/>
    <property type="evidence" value="ECO:0007669"/>
    <property type="project" value="UniProtKB-KW"/>
</dbReference>
<keyword evidence="2" id="KW-0326">Glycosidase</keyword>
<dbReference type="InterPro" id="IPR052891">
    <property type="entry name" value="DNA-3mA_glycosylase"/>
</dbReference>
<dbReference type="PANTHER" id="PTHR30037:SF4">
    <property type="entry name" value="DNA-3-METHYLADENINE GLYCOSYLASE I"/>
    <property type="match status" value="1"/>
</dbReference>
<evidence type="ECO:0000256" key="1">
    <source>
        <dbReference type="PIRSR" id="PIRSR605019-1"/>
    </source>
</evidence>
<dbReference type="InterPro" id="IPR005019">
    <property type="entry name" value="Adenine_glyco"/>
</dbReference>